<feature type="region of interest" description="Disordered" evidence="1">
    <location>
        <begin position="1"/>
        <end position="24"/>
    </location>
</feature>
<reference evidence="2" key="3">
    <citation type="submission" date="2025-09" db="UniProtKB">
        <authorList>
            <consortium name="Ensembl"/>
        </authorList>
    </citation>
    <scope>IDENTIFICATION</scope>
</reference>
<name>A0A8C9SE88_SCLFO</name>
<sequence>MIMAPPMSAAAGAQPGPECAEVSPGSAARGRYEAERVERYRVWLRDRIALRKALDGMADLARWVEGKPTLTEMECSVLERLKKSKHAACGSDRTADPARHTPGWSDLLVLKMRDGTRSEPSARADGKSLLHLQRGEKLTIHQQHRTKQEVLASMHMVQRGNMALSSHCLPSTLGGDNAAALDAYRQRCMKEHLDVLDECQAQGIVVDRAVLERVLLHPGDRDLSSWSRLRQPGTSPVPNWGGWPQGWLWRSPGNKRAGRVEEEMDAMKVTGQHNVQKVRKKRHPVTHGADSNAFWPGHEDHVRLYLPRVGISSEHVLFQPIRHNPVPCPACWPINEKGYYTSGNIDGNKTYTLF</sequence>
<dbReference type="PANTHER" id="PTHR47225">
    <property type="entry name" value="EF-HAND CALCIUM-BINDING DOMAIN-CONTAINING PROTEIN 12"/>
    <property type="match status" value="1"/>
</dbReference>
<evidence type="ECO:0000313" key="3">
    <source>
        <dbReference type="Proteomes" id="UP000694397"/>
    </source>
</evidence>
<keyword evidence="3" id="KW-1185">Reference proteome</keyword>
<gene>
    <name evidence="2" type="primary">si:dkey-197j19.5</name>
</gene>
<dbReference type="InterPro" id="IPR042847">
    <property type="entry name" value="EFC12"/>
</dbReference>
<dbReference type="AlphaFoldDB" id="A0A8C9SE88"/>
<reference evidence="2 3" key="1">
    <citation type="submission" date="2019-04" db="EMBL/GenBank/DDBJ databases">
        <authorList>
            <consortium name="Wellcome Sanger Institute Data Sharing"/>
        </authorList>
    </citation>
    <scope>NUCLEOTIDE SEQUENCE [LARGE SCALE GENOMIC DNA]</scope>
</reference>
<evidence type="ECO:0000256" key="1">
    <source>
        <dbReference type="SAM" id="MobiDB-lite"/>
    </source>
</evidence>
<accession>A0A8C9SE88</accession>
<organism evidence="2 3">
    <name type="scientific">Scleropages formosus</name>
    <name type="common">Asian bonytongue</name>
    <name type="synonym">Osteoglossum formosum</name>
    <dbReference type="NCBI Taxonomy" id="113540"/>
    <lineage>
        <taxon>Eukaryota</taxon>
        <taxon>Metazoa</taxon>
        <taxon>Chordata</taxon>
        <taxon>Craniata</taxon>
        <taxon>Vertebrata</taxon>
        <taxon>Euteleostomi</taxon>
        <taxon>Actinopterygii</taxon>
        <taxon>Neopterygii</taxon>
        <taxon>Teleostei</taxon>
        <taxon>Osteoglossocephala</taxon>
        <taxon>Osteoglossomorpha</taxon>
        <taxon>Osteoglossiformes</taxon>
        <taxon>Osteoglossidae</taxon>
        <taxon>Scleropages</taxon>
    </lineage>
</organism>
<dbReference type="GeneTree" id="ENSGT00940000175089"/>
<protein>
    <submittedName>
        <fullName evidence="2">Uncharacterized LOC108936954</fullName>
    </submittedName>
</protein>
<dbReference type="KEGG" id="sfm:108936954"/>
<dbReference type="CTD" id="90288"/>
<reference evidence="2" key="2">
    <citation type="submission" date="2025-08" db="UniProtKB">
        <authorList>
            <consortium name="Ensembl"/>
        </authorList>
    </citation>
    <scope>IDENTIFICATION</scope>
</reference>
<dbReference type="PANTHER" id="PTHR47225:SF1">
    <property type="entry name" value="EF-HAND CALCIUM-BINDING DOMAIN-CONTAINING PROTEIN 12"/>
    <property type="match status" value="1"/>
</dbReference>
<dbReference type="Proteomes" id="UP000694397">
    <property type="component" value="Chromosome 2"/>
</dbReference>
<evidence type="ECO:0000313" key="2">
    <source>
        <dbReference type="Ensembl" id="ENSSFOP00015031459.1"/>
    </source>
</evidence>
<dbReference type="GeneID" id="108936954"/>
<dbReference type="Ensembl" id="ENSSFOT00015031811.2">
    <property type="protein sequence ID" value="ENSSFOP00015031459.1"/>
    <property type="gene ID" value="ENSSFOG00015020160.2"/>
</dbReference>
<dbReference type="OrthoDB" id="10005811at2759"/>
<proteinExistence type="predicted"/>